<organism evidence="1 2">
    <name type="scientific">Anoxybacterium hadale</name>
    <dbReference type="NCBI Taxonomy" id="3408580"/>
    <lineage>
        <taxon>Bacteria</taxon>
        <taxon>Bacillati</taxon>
        <taxon>Bacillota</taxon>
        <taxon>Clostridia</taxon>
        <taxon>Peptostreptococcales</taxon>
        <taxon>Anaerovoracaceae</taxon>
        <taxon>Anoxybacterium</taxon>
    </lineage>
</organism>
<reference evidence="1" key="1">
    <citation type="submission" date="2019-08" db="EMBL/GenBank/DDBJ databases">
        <title>Genome sequence of Clostridiales bacterium MT110.</title>
        <authorList>
            <person name="Cao J."/>
        </authorList>
    </citation>
    <scope>NUCLEOTIDE SEQUENCE</scope>
    <source>
        <strain evidence="1">MT110</strain>
    </source>
</reference>
<dbReference type="Proteomes" id="UP000594014">
    <property type="component" value="Chromosome"/>
</dbReference>
<keyword evidence="2" id="KW-1185">Reference proteome</keyword>
<dbReference type="EMBL" id="CP042469">
    <property type="protein sequence ID" value="QOX63924.1"/>
    <property type="molecule type" value="Genomic_DNA"/>
</dbReference>
<proteinExistence type="predicted"/>
<protein>
    <submittedName>
        <fullName evidence="1">AEC family transporter</fullName>
    </submittedName>
</protein>
<sequence length="314" mass="34642">MLIIFAKILSVFGITFIGYGANKIKWLPIESTKYLSLILVNIASPCLVVYSMSRQVLTEDTFASVTQSAGLMLLAMTVTALIAIAVVKWMKVPQSDRGVYRLLLTFTNNGFMGYPLSLAIFGEDGLFLMIIANAVFMIYLYSVGVIILIYDKDGKIDLKSAMKSIVSIPFLTSVIGLLMFFLGIHLPSLVDNFLKTIGDMTIPLSMIIIGIQLAESRIRDVLTNKYLYITMILKLIVLPALLFGIFVWLPFNTLAFCIVIFAMTLPSAAVIPVLSDIYGTNTKIASQGVFLTTMLSMISIPIYAILLTLYLGIH</sequence>
<accession>A0ACD1AC28</accession>
<evidence type="ECO:0000313" key="1">
    <source>
        <dbReference type="EMBL" id="QOX63924.1"/>
    </source>
</evidence>
<gene>
    <name evidence="1" type="ORF">FRZ06_11575</name>
</gene>
<evidence type="ECO:0000313" key="2">
    <source>
        <dbReference type="Proteomes" id="UP000594014"/>
    </source>
</evidence>
<name>A0ACD1AC28_9FIRM</name>